<dbReference type="InterPro" id="IPR006143">
    <property type="entry name" value="RND_pump_MFP"/>
</dbReference>
<organism evidence="7 8">
    <name type="scientific">Rudanella paleaurantiibacter</name>
    <dbReference type="NCBI Taxonomy" id="2614655"/>
    <lineage>
        <taxon>Bacteria</taxon>
        <taxon>Pseudomonadati</taxon>
        <taxon>Bacteroidota</taxon>
        <taxon>Cytophagia</taxon>
        <taxon>Cytophagales</taxon>
        <taxon>Cytophagaceae</taxon>
        <taxon>Rudanella</taxon>
    </lineage>
</organism>
<evidence type="ECO:0000259" key="3">
    <source>
        <dbReference type="Pfam" id="PF25876"/>
    </source>
</evidence>
<keyword evidence="8" id="KW-1185">Reference proteome</keyword>
<dbReference type="GO" id="GO:0005886">
    <property type="term" value="C:plasma membrane"/>
    <property type="evidence" value="ECO:0007669"/>
    <property type="project" value="TreeGrafter"/>
</dbReference>
<dbReference type="EMBL" id="WELI01000011">
    <property type="protein sequence ID" value="KAB7727348.1"/>
    <property type="molecule type" value="Genomic_DNA"/>
</dbReference>
<dbReference type="RefSeq" id="WP_152126424.1">
    <property type="nucleotide sequence ID" value="NZ_WELI01000011.1"/>
</dbReference>
<feature type="domain" description="Multidrug resistance protein MdtA-like C-terminal permuted SH3" evidence="6">
    <location>
        <begin position="279"/>
        <end position="338"/>
    </location>
</feature>
<feature type="domain" description="Multidrug resistance protein MdtA-like beta-barrel" evidence="5">
    <location>
        <begin position="195"/>
        <end position="275"/>
    </location>
</feature>
<dbReference type="Gene3D" id="1.10.287.470">
    <property type="entry name" value="Helix hairpin bin"/>
    <property type="match status" value="1"/>
</dbReference>
<dbReference type="Pfam" id="PF25917">
    <property type="entry name" value="BSH_RND"/>
    <property type="match status" value="1"/>
</dbReference>
<dbReference type="InterPro" id="IPR058626">
    <property type="entry name" value="MdtA-like_b-barrel"/>
</dbReference>
<dbReference type="GO" id="GO:0030313">
    <property type="term" value="C:cell envelope"/>
    <property type="evidence" value="ECO:0007669"/>
    <property type="project" value="UniProtKB-SubCell"/>
</dbReference>
<evidence type="ECO:0000256" key="2">
    <source>
        <dbReference type="ARBA" id="ARBA00009477"/>
    </source>
</evidence>
<feature type="domain" description="Multidrug resistance protein MdtA-like alpha-helical hairpin" evidence="3">
    <location>
        <begin position="99"/>
        <end position="161"/>
    </location>
</feature>
<dbReference type="PANTHER" id="PTHR30158:SF23">
    <property type="entry name" value="MULTIDRUG RESISTANCE PROTEIN MEXA"/>
    <property type="match status" value="1"/>
</dbReference>
<feature type="domain" description="Multidrug resistance protein MdtA-like barrel-sandwich hybrid" evidence="4">
    <location>
        <begin position="65"/>
        <end position="185"/>
    </location>
</feature>
<dbReference type="Pfam" id="PF25967">
    <property type="entry name" value="RND-MFP_C"/>
    <property type="match status" value="1"/>
</dbReference>
<comment type="subcellular location">
    <subcellularLocation>
        <location evidence="1">Cell envelope</location>
    </subcellularLocation>
</comment>
<comment type="caution">
    <text evidence="7">The sequence shown here is derived from an EMBL/GenBank/DDBJ whole genome shotgun (WGS) entry which is preliminary data.</text>
</comment>
<dbReference type="Pfam" id="PF25944">
    <property type="entry name" value="Beta-barrel_RND"/>
    <property type="match status" value="1"/>
</dbReference>
<evidence type="ECO:0000259" key="5">
    <source>
        <dbReference type="Pfam" id="PF25944"/>
    </source>
</evidence>
<dbReference type="PANTHER" id="PTHR30158">
    <property type="entry name" value="ACRA/E-RELATED COMPONENT OF DRUG EFFLUX TRANSPORTER"/>
    <property type="match status" value="1"/>
</dbReference>
<reference evidence="7 8" key="1">
    <citation type="submission" date="2019-10" db="EMBL/GenBank/DDBJ databases">
        <title>Rudanella paleaurantiibacter sp. nov., isolated from sludge.</title>
        <authorList>
            <person name="Xu S.Q."/>
        </authorList>
    </citation>
    <scope>NUCLEOTIDE SEQUENCE [LARGE SCALE GENOMIC DNA]</scope>
    <source>
        <strain evidence="7 8">HX-22-17</strain>
    </source>
</reference>
<dbReference type="InterPro" id="IPR058625">
    <property type="entry name" value="MdtA-like_BSH"/>
</dbReference>
<evidence type="ECO:0000259" key="6">
    <source>
        <dbReference type="Pfam" id="PF25967"/>
    </source>
</evidence>
<evidence type="ECO:0000313" key="7">
    <source>
        <dbReference type="EMBL" id="KAB7727348.1"/>
    </source>
</evidence>
<proteinExistence type="inferred from homology"/>
<sequence length="366" mass="41115">MFITVHTRKILLLSCLSALLGNVGCSTKAEEHKEEAVSYPVTSPLLKDTTATKEYVCQVRAIQHIEVRALEKGYLQKIFVDEGQHVKNGQLMFQIMPVVYNAELQKSQAEANYVGIEYQNTKRLADSNIVSKNELALAKAKFDKANAEVALAKTHLQFTQIKAPFSGIMDHFQVRLGSLVDEGDLLTTLSDNSKMWVYFNVPEAEYLDYKTHQKDNGVNVNLVMANNEVFPHPGVVQTIEADFNNETGNIAFRATFPNPQGLLRHGETGLVRMKVPLRNALIIPQKATFEVLEKKYVYVVDKAGVVRSREISIAAEMPHIFVVQSGLKKDDTIILEGLRQVKENEKVHVKYQRPEAVISNLSLYAE</sequence>
<gene>
    <name evidence="7" type="ORF">F5984_22250</name>
</gene>
<evidence type="ECO:0000313" key="8">
    <source>
        <dbReference type="Proteomes" id="UP000488299"/>
    </source>
</evidence>
<dbReference type="Pfam" id="PF25876">
    <property type="entry name" value="HH_MFP_RND"/>
    <property type="match status" value="1"/>
</dbReference>
<dbReference type="Gene3D" id="2.40.420.20">
    <property type="match status" value="1"/>
</dbReference>
<dbReference type="Proteomes" id="UP000488299">
    <property type="component" value="Unassembled WGS sequence"/>
</dbReference>
<accession>A0A7J5TTX5</accession>
<comment type="similarity">
    <text evidence="2">Belongs to the membrane fusion protein (MFP) (TC 8.A.1) family.</text>
</comment>
<dbReference type="SUPFAM" id="SSF111369">
    <property type="entry name" value="HlyD-like secretion proteins"/>
    <property type="match status" value="1"/>
</dbReference>
<dbReference type="GO" id="GO:0022857">
    <property type="term" value="F:transmembrane transporter activity"/>
    <property type="evidence" value="ECO:0007669"/>
    <property type="project" value="InterPro"/>
</dbReference>
<dbReference type="Gene3D" id="2.40.50.100">
    <property type="match status" value="1"/>
</dbReference>
<evidence type="ECO:0000259" key="4">
    <source>
        <dbReference type="Pfam" id="PF25917"/>
    </source>
</evidence>
<dbReference type="AlphaFoldDB" id="A0A7J5TTX5"/>
<name>A0A7J5TTX5_9BACT</name>
<dbReference type="NCBIfam" id="TIGR01730">
    <property type="entry name" value="RND_mfp"/>
    <property type="match status" value="1"/>
</dbReference>
<dbReference type="InterPro" id="IPR058624">
    <property type="entry name" value="MdtA-like_HH"/>
</dbReference>
<evidence type="ECO:0000256" key="1">
    <source>
        <dbReference type="ARBA" id="ARBA00004196"/>
    </source>
</evidence>
<dbReference type="GO" id="GO:0046677">
    <property type="term" value="P:response to antibiotic"/>
    <property type="evidence" value="ECO:0007669"/>
    <property type="project" value="TreeGrafter"/>
</dbReference>
<dbReference type="InterPro" id="IPR058627">
    <property type="entry name" value="MdtA-like_C"/>
</dbReference>
<dbReference type="Gene3D" id="2.40.30.170">
    <property type="match status" value="1"/>
</dbReference>
<protein>
    <submittedName>
        <fullName evidence="7">Efflux RND transporter periplasmic adaptor subunit</fullName>
    </submittedName>
</protein>